<gene>
    <name evidence="8" type="primary">LOC100366558</name>
</gene>
<evidence type="ECO:0000256" key="3">
    <source>
        <dbReference type="ARBA" id="ARBA00042000"/>
    </source>
</evidence>
<proteinExistence type="inferred from homology"/>
<dbReference type="InterPro" id="IPR036291">
    <property type="entry name" value="NAD(P)-bd_dom_sf"/>
</dbReference>
<name>A0ABM0GS63_SACKO</name>
<dbReference type="Pfam" id="PF13460">
    <property type="entry name" value="NAD_binding_10"/>
    <property type="match status" value="1"/>
</dbReference>
<keyword evidence="7" id="KW-1185">Reference proteome</keyword>
<dbReference type="GeneID" id="100366558"/>
<feature type="domain" description="NAD(P)-binding" evidence="6">
    <location>
        <begin position="68"/>
        <end position="215"/>
    </location>
</feature>
<comment type="similarity">
    <text evidence="1">Belongs to the complex I NDUFA9 subunit family.</text>
</comment>
<evidence type="ECO:0000256" key="4">
    <source>
        <dbReference type="ARBA" id="ARBA00043145"/>
    </source>
</evidence>
<evidence type="ECO:0000256" key="1">
    <source>
        <dbReference type="ARBA" id="ARBA00038501"/>
    </source>
</evidence>
<dbReference type="PANTHER" id="PTHR12126:SF11">
    <property type="entry name" value="NADH DEHYDROGENASE [UBIQUINONE] 1 ALPHA SUBCOMPLEX SUBUNIT 9, MITOCHONDRIAL"/>
    <property type="match status" value="1"/>
</dbReference>
<evidence type="ECO:0000256" key="5">
    <source>
        <dbReference type="ARBA" id="ARBA00046455"/>
    </source>
</evidence>
<reference evidence="8" key="1">
    <citation type="submission" date="2025-08" db="UniProtKB">
        <authorList>
            <consortium name="RefSeq"/>
        </authorList>
    </citation>
    <scope>IDENTIFICATION</scope>
    <source>
        <tissue evidence="8">Testes</tissue>
    </source>
</reference>
<dbReference type="Gene3D" id="3.40.50.720">
    <property type="entry name" value="NAD(P)-binding Rossmann-like Domain"/>
    <property type="match status" value="1"/>
</dbReference>
<evidence type="ECO:0000256" key="2">
    <source>
        <dbReference type="ARBA" id="ARBA00040720"/>
    </source>
</evidence>
<evidence type="ECO:0000313" key="8">
    <source>
        <dbReference type="RefSeq" id="XP_002736180.1"/>
    </source>
</evidence>
<organism evidence="7 8">
    <name type="scientific">Saccoglossus kowalevskii</name>
    <name type="common">Acorn worm</name>
    <dbReference type="NCBI Taxonomy" id="10224"/>
    <lineage>
        <taxon>Eukaryota</taxon>
        <taxon>Metazoa</taxon>
        <taxon>Hemichordata</taxon>
        <taxon>Enteropneusta</taxon>
        <taxon>Harrimaniidae</taxon>
        <taxon>Saccoglossus</taxon>
    </lineage>
</organism>
<evidence type="ECO:0000259" key="6">
    <source>
        <dbReference type="Pfam" id="PF13460"/>
    </source>
</evidence>
<evidence type="ECO:0000313" key="7">
    <source>
        <dbReference type="Proteomes" id="UP000694865"/>
    </source>
</evidence>
<dbReference type="InterPro" id="IPR016040">
    <property type="entry name" value="NAD(P)-bd_dom"/>
</dbReference>
<dbReference type="Proteomes" id="UP000694865">
    <property type="component" value="Unplaced"/>
</dbReference>
<sequence length="253" mass="27878">MAALLANRVANSARSQVTPVLSFAVVCKRDGHSQASPGQAGTYHDAMVPRGRGGRSSFSGVIATVFGGSTGFVGRYVINRLGREGSQIIVPYRCDPDDIRHLKVMGDLGQIIPLTFDVNSDDSLREMMQHSNVVINLMGKDYETRNYRFEDIHIDIAGRVASIASELKIPRLIHLSALGSDWKSPSKFLRTKAAGETIVKNEYPNVTILRPAQIYGREDRYFNDYANHRFFGGVPLYPGGTKAVKQPLYVSTS</sequence>
<accession>A0ABM0GS63</accession>
<dbReference type="RefSeq" id="XP_002736180.1">
    <property type="nucleotide sequence ID" value="XM_002736134.2"/>
</dbReference>
<dbReference type="InterPro" id="IPR051207">
    <property type="entry name" value="ComplexI_NDUFA9_subunit"/>
</dbReference>
<comment type="subunit">
    <text evidence="5">Complex I is composed of 45 different subunits. This a component of the hydrophobic protein fraction. Interacts with BLOC1S1. Interacts with SLC2A4. Interacts with CLOCK. Interacts with RAB5IF.</text>
</comment>
<dbReference type="PANTHER" id="PTHR12126">
    <property type="entry name" value="NADH-UBIQUINONE OXIDOREDUCTASE 39 KDA SUBUNIT-RELATED"/>
    <property type="match status" value="1"/>
</dbReference>
<dbReference type="CDD" id="cd05271">
    <property type="entry name" value="NDUFA9_like_SDR_a"/>
    <property type="match status" value="1"/>
</dbReference>
<dbReference type="SUPFAM" id="SSF51735">
    <property type="entry name" value="NAD(P)-binding Rossmann-fold domains"/>
    <property type="match status" value="1"/>
</dbReference>
<protein>
    <recommendedName>
        <fullName evidence="2">NADH dehydrogenase [ubiquinone] 1 alpha subcomplex subunit 9, mitochondrial</fullName>
    </recommendedName>
    <alternativeName>
        <fullName evidence="4">Complex I-39kD</fullName>
    </alternativeName>
    <alternativeName>
        <fullName evidence="3">NADH-ubiquinone oxidoreductase 39 kDa subunit</fullName>
    </alternativeName>
</protein>